<evidence type="ECO:0000313" key="1">
    <source>
        <dbReference type="EMBL" id="JAE03447.1"/>
    </source>
</evidence>
<organism evidence="1">
    <name type="scientific">Arundo donax</name>
    <name type="common">Giant reed</name>
    <name type="synonym">Donax arundinaceus</name>
    <dbReference type="NCBI Taxonomy" id="35708"/>
    <lineage>
        <taxon>Eukaryota</taxon>
        <taxon>Viridiplantae</taxon>
        <taxon>Streptophyta</taxon>
        <taxon>Embryophyta</taxon>
        <taxon>Tracheophyta</taxon>
        <taxon>Spermatophyta</taxon>
        <taxon>Magnoliopsida</taxon>
        <taxon>Liliopsida</taxon>
        <taxon>Poales</taxon>
        <taxon>Poaceae</taxon>
        <taxon>PACMAD clade</taxon>
        <taxon>Arundinoideae</taxon>
        <taxon>Arundineae</taxon>
        <taxon>Arundo</taxon>
    </lineage>
</organism>
<accession>A0A0A9ETM1</accession>
<name>A0A0A9ETM1_ARUDO</name>
<proteinExistence type="predicted"/>
<sequence length="83" mass="9641">MLIYPFNLQNPLLLVRLMKLVLPVTNLLPLLSVKLIKKHAENLLMCKFMASLLILRSLVIHQLQLVKLLQVMLQQIWMGKVIL</sequence>
<protein>
    <submittedName>
        <fullName evidence="1">Uncharacterized protein</fullName>
    </submittedName>
</protein>
<reference evidence="1" key="1">
    <citation type="submission" date="2014-09" db="EMBL/GenBank/DDBJ databases">
        <authorList>
            <person name="Magalhaes I.L.F."/>
            <person name="Oliveira U."/>
            <person name="Santos F.R."/>
            <person name="Vidigal T.H.D.A."/>
            <person name="Brescovit A.D."/>
            <person name="Santos A.J."/>
        </authorList>
    </citation>
    <scope>NUCLEOTIDE SEQUENCE</scope>
    <source>
        <tissue evidence="1">Shoot tissue taken approximately 20 cm above the soil surface</tissue>
    </source>
</reference>
<reference evidence="1" key="2">
    <citation type="journal article" date="2015" name="Data Brief">
        <title>Shoot transcriptome of the giant reed, Arundo donax.</title>
        <authorList>
            <person name="Barrero R.A."/>
            <person name="Guerrero F.D."/>
            <person name="Moolhuijzen P."/>
            <person name="Goolsby J.A."/>
            <person name="Tidwell J."/>
            <person name="Bellgard S.E."/>
            <person name="Bellgard M.I."/>
        </authorList>
    </citation>
    <scope>NUCLEOTIDE SEQUENCE</scope>
    <source>
        <tissue evidence="1">Shoot tissue taken approximately 20 cm above the soil surface</tissue>
    </source>
</reference>
<dbReference type="AlphaFoldDB" id="A0A0A9ETM1"/>
<dbReference type="EMBL" id="GBRH01194449">
    <property type="protein sequence ID" value="JAE03447.1"/>
    <property type="molecule type" value="Transcribed_RNA"/>
</dbReference>